<name>A0ACC1MKF8_9HYPO</name>
<gene>
    <name evidence="1" type="ORF">NQ176_g9994</name>
</gene>
<sequence>MPLFEMSPNVQEPNRARKRSHDECSGDEGEEDIIMTENTPSKSDIRPSGDSLLPPVSSNLLDSSPQGSPALTEAGSSTAAYNSPSPETPTKSNAAQPSINTQTSIPLAKRKKLTPAEKAAREKEATEKKEQKERELAQKKKERDEKAALKAAEKAKQDEEKAARQKERDDKRKKKEEEDKLKMEQREEKKKQKEEEDKRAQEELEKKARAQPKLMSFFGKPSTPKKAASTIVPLNSSPLKADATGSHQPPQKTEYEKLFRPFYMRENTRMAPDSCRMDQETKETKSRILDECIAGKRSANVSFDPMSLFALPGISRPRPRGRLHPPVRHIMEAVYKNMELSAANGAPTAGVAESARKKLIGVPCKIIAFSRDVRPPYYGTVTSLPFAAGCDKMRKVARNSTARRLELDYDYDSEAEWQEDEGEDLDGDDGDEELDDEDDMDGFLDDSEDLGLSRRTFGNTMEPETTGICFENEDRKCCSQAAYENKMELILDIFHKTASIDPFSTSYWEPEPKPATSKPAPSSKATEKMPPPPAPSNAFAALNGGSHPDPALKLVKPELINDVKRAILQNKALSKVGIVDYIFQQFRDSVSRIEVKNTLELVAEKKGTGKMKEWDLKPGHEITL</sequence>
<proteinExistence type="predicted"/>
<evidence type="ECO:0000313" key="2">
    <source>
        <dbReference type="Proteomes" id="UP001143910"/>
    </source>
</evidence>
<dbReference type="EMBL" id="JANJQO010002520">
    <property type="protein sequence ID" value="KAJ2966761.1"/>
    <property type="molecule type" value="Genomic_DNA"/>
</dbReference>
<evidence type="ECO:0000313" key="1">
    <source>
        <dbReference type="EMBL" id="KAJ2966761.1"/>
    </source>
</evidence>
<reference evidence="1" key="1">
    <citation type="submission" date="2022-08" db="EMBL/GenBank/DDBJ databases">
        <title>Genome Sequence of Lecanicillium fungicola.</title>
        <authorList>
            <person name="Buettner E."/>
        </authorList>
    </citation>
    <scope>NUCLEOTIDE SEQUENCE</scope>
    <source>
        <strain evidence="1">Babe33</strain>
    </source>
</reference>
<accession>A0ACC1MKF8</accession>
<comment type="caution">
    <text evidence="1">The sequence shown here is derived from an EMBL/GenBank/DDBJ whole genome shotgun (WGS) entry which is preliminary data.</text>
</comment>
<organism evidence="1 2">
    <name type="scientific">Zarea fungicola</name>
    <dbReference type="NCBI Taxonomy" id="93591"/>
    <lineage>
        <taxon>Eukaryota</taxon>
        <taxon>Fungi</taxon>
        <taxon>Dikarya</taxon>
        <taxon>Ascomycota</taxon>
        <taxon>Pezizomycotina</taxon>
        <taxon>Sordariomycetes</taxon>
        <taxon>Hypocreomycetidae</taxon>
        <taxon>Hypocreales</taxon>
        <taxon>Cordycipitaceae</taxon>
        <taxon>Zarea</taxon>
    </lineage>
</organism>
<keyword evidence="2" id="KW-1185">Reference proteome</keyword>
<protein>
    <submittedName>
        <fullName evidence="1">Uncharacterized protein</fullName>
    </submittedName>
</protein>
<dbReference type="Proteomes" id="UP001143910">
    <property type="component" value="Unassembled WGS sequence"/>
</dbReference>